<gene>
    <name evidence="1" type="ORF">AAC691_21635</name>
</gene>
<evidence type="ECO:0000313" key="1">
    <source>
        <dbReference type="EMBL" id="XAE42799.1"/>
    </source>
</evidence>
<dbReference type="Proteomes" id="UP001449795">
    <property type="component" value="Chromosome"/>
</dbReference>
<sequence length="76" mass="8322">MRTTLAIDDDVLVAARALARQQRKSLGEVVSDLVRHALRPHPAAPSMRNGIPLLPVSDEATIVTREIVNMLRDEGP</sequence>
<name>A0ABZ3D4U9_9PROT</name>
<dbReference type="EMBL" id="CP152276">
    <property type="protein sequence ID" value="XAE42799.1"/>
    <property type="molecule type" value="Genomic_DNA"/>
</dbReference>
<protein>
    <recommendedName>
        <fullName evidence="3">CopG family transcriptional regulator</fullName>
    </recommendedName>
</protein>
<reference evidence="1 2" key="1">
    <citation type="submission" date="2024-04" db="EMBL/GenBank/DDBJ databases">
        <title>Complete genome sequence of Nguyenibacter vanlangesis HBCM-1154, a strain capable of nitrogen fixation, IAA production, and phosphorus solubilization isolated from sugarcane soil.</title>
        <authorList>
            <person name="MY HANH P."/>
        </authorList>
    </citation>
    <scope>NUCLEOTIDE SEQUENCE [LARGE SCALE GENOMIC DNA]</scope>
    <source>
        <strain evidence="1 2">HBCM 1154</strain>
    </source>
</reference>
<evidence type="ECO:0000313" key="2">
    <source>
        <dbReference type="Proteomes" id="UP001449795"/>
    </source>
</evidence>
<keyword evidence="2" id="KW-1185">Reference proteome</keyword>
<organism evidence="1 2">
    <name type="scientific">Nguyenibacter vanlangensis</name>
    <dbReference type="NCBI Taxonomy" id="1216886"/>
    <lineage>
        <taxon>Bacteria</taxon>
        <taxon>Pseudomonadati</taxon>
        <taxon>Pseudomonadota</taxon>
        <taxon>Alphaproteobacteria</taxon>
        <taxon>Acetobacterales</taxon>
        <taxon>Acetobacteraceae</taxon>
        <taxon>Nguyenibacter</taxon>
    </lineage>
</organism>
<accession>A0ABZ3D4U9</accession>
<evidence type="ECO:0008006" key="3">
    <source>
        <dbReference type="Google" id="ProtNLM"/>
    </source>
</evidence>
<dbReference type="RefSeq" id="WP_342628433.1">
    <property type="nucleotide sequence ID" value="NZ_CP152276.1"/>
</dbReference>
<proteinExistence type="predicted"/>